<name>K6ZP56_9ALTE</name>
<accession>K6ZP56</accession>
<dbReference type="Proteomes" id="UP000006322">
    <property type="component" value="Unassembled WGS sequence"/>
</dbReference>
<dbReference type="EMBL" id="BAER01000026">
    <property type="protein sequence ID" value="GAC32077.1"/>
    <property type="molecule type" value="Genomic_DNA"/>
</dbReference>
<dbReference type="AlphaFoldDB" id="K6ZP56"/>
<reference evidence="2" key="1">
    <citation type="journal article" date="2014" name="Environ. Microbiol.">
        <title>Comparative genomics of the marine bacterial genus Glaciecola reveals the high degree of genomic diversity and genomic characteristic for cold adaptation.</title>
        <authorList>
            <person name="Qin Q.L."/>
            <person name="Xie B.B."/>
            <person name="Yu Y."/>
            <person name="Shu Y.L."/>
            <person name="Rong J.C."/>
            <person name="Zhang Y.J."/>
            <person name="Zhao D.L."/>
            <person name="Chen X.L."/>
            <person name="Zhang X.Y."/>
            <person name="Chen B."/>
            <person name="Zhou B.C."/>
            <person name="Zhang Y.Z."/>
        </authorList>
    </citation>
    <scope>NUCLEOTIDE SEQUENCE [LARGE SCALE GENOMIC DNA]</scope>
    <source>
        <strain evidence="2">LMG 21857</strain>
    </source>
</reference>
<proteinExistence type="predicted"/>
<protein>
    <submittedName>
        <fullName evidence="1">Uncharacterized protein</fullName>
    </submittedName>
</protein>
<sequence>MIKLTSPFSAKPAVKLKVNILGHFIFYVGHKHSVDQDVS</sequence>
<organism evidence="1 2">
    <name type="scientific">Paraglaciecola polaris LMG 21857</name>
    <dbReference type="NCBI Taxonomy" id="1129793"/>
    <lineage>
        <taxon>Bacteria</taxon>
        <taxon>Pseudomonadati</taxon>
        <taxon>Pseudomonadota</taxon>
        <taxon>Gammaproteobacteria</taxon>
        <taxon>Alteromonadales</taxon>
        <taxon>Alteromonadaceae</taxon>
        <taxon>Paraglaciecola</taxon>
    </lineage>
</organism>
<comment type="caution">
    <text evidence="1">The sequence shown here is derived from an EMBL/GenBank/DDBJ whole genome shotgun (WGS) entry which is preliminary data.</text>
</comment>
<keyword evidence="2" id="KW-1185">Reference proteome</keyword>
<evidence type="ECO:0000313" key="2">
    <source>
        <dbReference type="Proteomes" id="UP000006322"/>
    </source>
</evidence>
<gene>
    <name evidence="1" type="ORF">GPLA_1162</name>
</gene>
<evidence type="ECO:0000313" key="1">
    <source>
        <dbReference type="EMBL" id="GAC32077.1"/>
    </source>
</evidence>